<dbReference type="AlphaFoldDB" id="A0A844SWC6"/>
<feature type="non-terminal residue" evidence="1">
    <location>
        <position position="1"/>
    </location>
</feature>
<evidence type="ECO:0000313" key="2">
    <source>
        <dbReference type="Proteomes" id="UP000436468"/>
    </source>
</evidence>
<comment type="caution">
    <text evidence="1">The sequence shown here is derived from an EMBL/GenBank/DDBJ whole genome shotgun (WGS) entry which is preliminary data.</text>
</comment>
<sequence length="56" mass="6047">GEVLRLPDDSREDNPVNLDPRMAKLAGGVHRLDGQLMVVLDVDRVLELVPKTAAAA</sequence>
<dbReference type="EMBL" id="WQNF01000069">
    <property type="protein sequence ID" value="MVT71278.1"/>
    <property type="molecule type" value="Genomic_DNA"/>
</dbReference>
<accession>A0A844SWC6</accession>
<protein>
    <submittedName>
        <fullName evidence="1">Chemotaxis protein CheW</fullName>
    </submittedName>
</protein>
<organism evidence="1 2">
    <name type="scientific">Bradyrhizobium pachyrhizi</name>
    <dbReference type="NCBI Taxonomy" id="280333"/>
    <lineage>
        <taxon>Bacteria</taxon>
        <taxon>Pseudomonadati</taxon>
        <taxon>Pseudomonadota</taxon>
        <taxon>Alphaproteobacteria</taxon>
        <taxon>Hyphomicrobiales</taxon>
        <taxon>Nitrobacteraceae</taxon>
        <taxon>Bradyrhizobium</taxon>
    </lineage>
</organism>
<keyword evidence="2" id="KW-1185">Reference proteome</keyword>
<name>A0A844SWC6_9BRAD</name>
<proteinExistence type="predicted"/>
<gene>
    <name evidence="1" type="ORF">GPL21_40400</name>
</gene>
<dbReference type="Proteomes" id="UP000436468">
    <property type="component" value="Unassembled WGS sequence"/>
</dbReference>
<evidence type="ECO:0000313" key="1">
    <source>
        <dbReference type="EMBL" id="MVT71278.1"/>
    </source>
</evidence>
<reference evidence="1 2" key="1">
    <citation type="submission" date="2019-12" db="EMBL/GenBank/DDBJ databases">
        <title>Draft genome sequences Bradyrhizobium cajani AMBPC1010, Bradyrhizobium pachyrhizi AMBPC1040 and Bradyrhizobium yuanmingense ALSPC3051, three plant growth promoting strains isolated from nodules of Cajanus cajan L. in Dominican Republic.</title>
        <authorList>
            <person name="Flores-Felix J.D."/>
            <person name="Araujo J."/>
            <person name="Diaz-Alcantara C."/>
            <person name="Gonzalez-Andres F."/>
            <person name="Velazquez E."/>
        </authorList>
    </citation>
    <scope>NUCLEOTIDE SEQUENCE [LARGE SCALE GENOMIC DNA]</scope>
    <source>
        <strain evidence="1 2">1040</strain>
    </source>
</reference>